<dbReference type="Pfam" id="PF20258">
    <property type="entry name" value="tRNA_Me_trans_C"/>
    <property type="match status" value="1"/>
</dbReference>
<dbReference type="GO" id="GO:0005524">
    <property type="term" value="F:ATP binding"/>
    <property type="evidence" value="ECO:0007669"/>
    <property type="project" value="UniProtKB-KW"/>
</dbReference>
<dbReference type="SUPFAM" id="SSF52402">
    <property type="entry name" value="Adenine nucleotide alpha hydrolases-like"/>
    <property type="match status" value="1"/>
</dbReference>
<dbReference type="FunFam" id="2.30.30.280:FF:000001">
    <property type="entry name" value="tRNA-specific 2-thiouridylase MnmA"/>
    <property type="match status" value="1"/>
</dbReference>
<dbReference type="GO" id="GO:0005737">
    <property type="term" value="C:cytoplasm"/>
    <property type="evidence" value="ECO:0007669"/>
    <property type="project" value="UniProtKB-SubCell"/>
</dbReference>
<keyword evidence="6 11" id="KW-0067">ATP-binding</keyword>
<dbReference type="Gene3D" id="3.40.50.620">
    <property type="entry name" value="HUPs"/>
    <property type="match status" value="1"/>
</dbReference>
<dbReference type="FunFam" id="3.40.50.620:FF:000115">
    <property type="entry name" value="tRNA-specific 2-thiouridylase MnmA"/>
    <property type="match status" value="1"/>
</dbReference>
<protein>
    <recommendedName>
        <fullName evidence="11">tRNA-specific 2-thiouridylase MnmA</fullName>
        <ecNumber evidence="11">2.8.1.13</ecNumber>
    </recommendedName>
</protein>
<dbReference type="EMBL" id="NIOJ01000014">
    <property type="protein sequence ID" value="PNU00047.1"/>
    <property type="molecule type" value="Genomic_DNA"/>
</dbReference>
<evidence type="ECO:0000256" key="7">
    <source>
        <dbReference type="ARBA" id="ARBA00022884"/>
    </source>
</evidence>
<evidence type="ECO:0000256" key="9">
    <source>
        <dbReference type="ARBA" id="ARBA00051542"/>
    </source>
</evidence>
<evidence type="ECO:0000313" key="15">
    <source>
        <dbReference type="Proteomes" id="UP000236151"/>
    </source>
</evidence>
<comment type="catalytic activity">
    <reaction evidence="9 11">
        <text>S-sulfanyl-L-cysteinyl-[protein] + uridine(34) in tRNA + AH2 + ATP = 2-thiouridine(34) in tRNA + L-cysteinyl-[protein] + A + AMP + diphosphate + H(+)</text>
        <dbReference type="Rhea" id="RHEA:47032"/>
        <dbReference type="Rhea" id="RHEA-COMP:10131"/>
        <dbReference type="Rhea" id="RHEA-COMP:11726"/>
        <dbReference type="Rhea" id="RHEA-COMP:11727"/>
        <dbReference type="Rhea" id="RHEA-COMP:11728"/>
        <dbReference type="ChEBI" id="CHEBI:13193"/>
        <dbReference type="ChEBI" id="CHEBI:15378"/>
        <dbReference type="ChEBI" id="CHEBI:17499"/>
        <dbReference type="ChEBI" id="CHEBI:29950"/>
        <dbReference type="ChEBI" id="CHEBI:30616"/>
        <dbReference type="ChEBI" id="CHEBI:33019"/>
        <dbReference type="ChEBI" id="CHEBI:61963"/>
        <dbReference type="ChEBI" id="CHEBI:65315"/>
        <dbReference type="ChEBI" id="CHEBI:87170"/>
        <dbReference type="ChEBI" id="CHEBI:456215"/>
        <dbReference type="EC" id="2.8.1.13"/>
    </reaction>
</comment>
<keyword evidence="4 11" id="KW-0819">tRNA processing</keyword>
<dbReference type="Proteomes" id="UP000236151">
    <property type="component" value="Unassembled WGS sequence"/>
</dbReference>
<evidence type="ECO:0000256" key="11">
    <source>
        <dbReference type="HAMAP-Rule" id="MF_00144"/>
    </source>
</evidence>
<dbReference type="InterPro" id="IPR046885">
    <property type="entry name" value="MnmA-like_C"/>
</dbReference>
<dbReference type="GO" id="GO:0000049">
    <property type="term" value="F:tRNA binding"/>
    <property type="evidence" value="ECO:0007669"/>
    <property type="project" value="UniProtKB-KW"/>
</dbReference>
<evidence type="ECO:0000256" key="1">
    <source>
        <dbReference type="ARBA" id="ARBA00022490"/>
    </source>
</evidence>
<comment type="caution">
    <text evidence="14">The sequence shown here is derived from an EMBL/GenBank/DDBJ whole genome shotgun (WGS) entry which is preliminary data.</text>
</comment>
<feature type="domain" description="tRNA-specific 2-thiouridylase MnmA-like central" evidence="13">
    <location>
        <begin position="222"/>
        <end position="276"/>
    </location>
</feature>
<feature type="binding site" evidence="11">
    <location>
        <position position="35"/>
    </location>
    <ligand>
        <name>ATP</name>
        <dbReference type="ChEBI" id="CHEBI:30616"/>
    </ligand>
</feature>
<keyword evidence="5 11" id="KW-0547">Nucleotide-binding</keyword>
<dbReference type="GO" id="GO:0103016">
    <property type="term" value="F:tRNA-uridine 2-sulfurtransferase activity"/>
    <property type="evidence" value="ECO:0007669"/>
    <property type="project" value="UniProtKB-EC"/>
</dbReference>
<evidence type="ECO:0000256" key="5">
    <source>
        <dbReference type="ARBA" id="ARBA00022741"/>
    </source>
</evidence>
<evidence type="ECO:0000256" key="10">
    <source>
        <dbReference type="ARBA" id="ARBA00056575"/>
    </source>
</evidence>
<dbReference type="Pfam" id="PF03054">
    <property type="entry name" value="tRNA_Me_trans"/>
    <property type="match status" value="1"/>
</dbReference>
<dbReference type="InterPro" id="IPR023382">
    <property type="entry name" value="MnmA-like_central_sf"/>
</dbReference>
<evidence type="ECO:0000256" key="2">
    <source>
        <dbReference type="ARBA" id="ARBA00022555"/>
    </source>
</evidence>
<feature type="region of interest" description="Interaction with tRNA" evidence="11">
    <location>
        <begin position="309"/>
        <end position="310"/>
    </location>
</feature>
<dbReference type="HAMAP" id="MF_00144">
    <property type="entry name" value="tRNA_thiouridyl_MnmA"/>
    <property type="match status" value="1"/>
</dbReference>
<reference evidence="14 15" key="1">
    <citation type="submission" date="2017-06" db="EMBL/GenBank/DDBJ databases">
        <title>Investigating the central metabolism of Clostridium thermosuccinogenes.</title>
        <authorList>
            <person name="Koendjbiharie J.G."/>
            <person name="van Kranenburg R."/>
        </authorList>
    </citation>
    <scope>NUCLEOTIDE SEQUENCE [LARGE SCALE GENOMIC DNA]</scope>
    <source>
        <strain evidence="14 15">DSM 5806</strain>
    </source>
</reference>
<feature type="domain" description="tRNA-specific 2-thiouridylase MnmA-like C-terminal" evidence="12">
    <location>
        <begin position="282"/>
        <end position="358"/>
    </location>
</feature>
<keyword evidence="8" id="KW-1015">Disulfide bond</keyword>
<evidence type="ECO:0000256" key="6">
    <source>
        <dbReference type="ARBA" id="ARBA00022840"/>
    </source>
</evidence>
<feature type="binding site" evidence="11">
    <location>
        <position position="129"/>
    </location>
    <ligand>
        <name>ATP</name>
        <dbReference type="ChEBI" id="CHEBI:30616"/>
    </ligand>
</feature>
<dbReference type="EC" id="2.8.1.13" evidence="11"/>
<dbReference type="Gene3D" id="2.40.30.10">
    <property type="entry name" value="Translation factors"/>
    <property type="match status" value="1"/>
</dbReference>
<evidence type="ECO:0000256" key="3">
    <source>
        <dbReference type="ARBA" id="ARBA00022679"/>
    </source>
</evidence>
<dbReference type="FunFam" id="2.40.30.10:FF:000023">
    <property type="entry name" value="tRNA-specific 2-thiouridylase MnmA"/>
    <property type="match status" value="1"/>
</dbReference>
<dbReference type="InterPro" id="IPR046884">
    <property type="entry name" value="MnmA-like_central"/>
</dbReference>
<proteinExistence type="inferred from homology"/>
<organism evidence="14 15">
    <name type="scientific">Clostridium thermosuccinogenes</name>
    <dbReference type="NCBI Taxonomy" id="84032"/>
    <lineage>
        <taxon>Bacteria</taxon>
        <taxon>Bacillati</taxon>
        <taxon>Bacillota</taxon>
        <taxon>Clostridia</taxon>
        <taxon>Eubacteriales</taxon>
        <taxon>Clostridiaceae</taxon>
        <taxon>Clostridium</taxon>
    </lineage>
</organism>
<dbReference type="RefSeq" id="WP_103081103.1">
    <property type="nucleotide sequence ID" value="NZ_CP021850.1"/>
</dbReference>
<feature type="site" description="Interaction with tRNA" evidence="11">
    <location>
        <position position="130"/>
    </location>
</feature>
<dbReference type="Pfam" id="PF20259">
    <property type="entry name" value="tRNA_Me_trans_M"/>
    <property type="match status" value="1"/>
</dbReference>
<gene>
    <name evidence="11" type="primary">mnmA</name>
    <name evidence="14" type="ORF">CDQ84_07150</name>
</gene>
<comment type="similarity">
    <text evidence="11">Belongs to the MnmA/TRMU family.</text>
</comment>
<evidence type="ECO:0000259" key="13">
    <source>
        <dbReference type="Pfam" id="PF20259"/>
    </source>
</evidence>
<evidence type="ECO:0000259" key="12">
    <source>
        <dbReference type="Pfam" id="PF20258"/>
    </source>
</evidence>
<dbReference type="KEGG" id="cthd:CDO33_08845"/>
<evidence type="ECO:0000256" key="8">
    <source>
        <dbReference type="ARBA" id="ARBA00023157"/>
    </source>
</evidence>
<dbReference type="InterPro" id="IPR004506">
    <property type="entry name" value="MnmA-like"/>
</dbReference>
<feature type="site" description="Interaction with tRNA" evidence="11">
    <location>
        <position position="342"/>
    </location>
</feature>
<name>A0A2K2FMP7_9CLOT</name>
<evidence type="ECO:0000313" key="14">
    <source>
        <dbReference type="EMBL" id="PNU00047.1"/>
    </source>
</evidence>
<dbReference type="NCBIfam" id="NF001138">
    <property type="entry name" value="PRK00143.1"/>
    <property type="match status" value="1"/>
</dbReference>
<keyword evidence="7 11" id="KW-0694">RNA-binding</keyword>
<comment type="function">
    <text evidence="10 11">Catalyzes the 2-thiolation of uridine at the wobble position (U34) of tRNA, leading to the formation of s(2)U34.</text>
</comment>
<feature type="binding site" evidence="11">
    <location>
        <begin position="9"/>
        <end position="16"/>
    </location>
    <ligand>
        <name>ATP</name>
        <dbReference type="ChEBI" id="CHEBI:30616"/>
    </ligand>
</feature>
<dbReference type="PANTHER" id="PTHR11933">
    <property type="entry name" value="TRNA 5-METHYLAMINOMETHYL-2-THIOURIDYLATE -METHYLTRANSFERASE"/>
    <property type="match status" value="1"/>
</dbReference>
<dbReference type="PANTHER" id="PTHR11933:SF5">
    <property type="entry name" value="MITOCHONDRIAL TRNA-SPECIFIC 2-THIOURIDYLASE 1"/>
    <property type="match status" value="1"/>
</dbReference>
<dbReference type="GO" id="GO:0002143">
    <property type="term" value="P:tRNA wobble position uridine thiolation"/>
    <property type="evidence" value="ECO:0007669"/>
    <property type="project" value="TreeGrafter"/>
</dbReference>
<keyword evidence="15" id="KW-1185">Reference proteome</keyword>
<feature type="region of interest" description="Interaction with tRNA" evidence="11">
    <location>
        <begin position="153"/>
        <end position="155"/>
    </location>
</feature>
<keyword evidence="1 11" id="KW-0963">Cytoplasm</keyword>
<feature type="active site" description="Nucleophile" evidence="11">
    <location>
        <position position="105"/>
    </location>
</feature>
<accession>A0A2K2FMP7</accession>
<evidence type="ECO:0000256" key="4">
    <source>
        <dbReference type="ARBA" id="ARBA00022694"/>
    </source>
</evidence>
<keyword evidence="2 11" id="KW-0820">tRNA-binding</keyword>
<sequence length="360" mass="40066">MTKKKVMVGMSGGVDSSVAAAILLEKGYDVIGATLQIWPDMDEELKRTEGGCCSLSAVDDARRVANRLGIPYYVLNFKEVFNDSVIEYFKDEYLKGRTPNPCIACNRHVKFEAMLNKAVSMGIDYVATGHYAKIEYDEGKKRFLLKKSVTDRKDQTYALYNLTQDQLSRTLFPIGDYNKEDVRKIAREIGLTVATKPDSQEICFVDDNDYGRFIRENTDAEIKPGDFVDTKGNVLGKHKGIVYYTVGQRKGLGISFGKPVYVVGIDAKNNRVILGDETEVFSDTLIAGDLNFISIEKLEGEMRVKAKIRYSAKEADALIMPYDSGRVKVVFDQPQRAITPGQSVVFYDGDTVVGGGVIES</sequence>
<dbReference type="Gene3D" id="2.30.30.280">
    <property type="entry name" value="Adenine nucleotide alpha hydrolases-like domains"/>
    <property type="match status" value="1"/>
</dbReference>
<comment type="subcellular location">
    <subcellularLocation>
        <location evidence="11">Cytoplasm</location>
    </subcellularLocation>
</comment>
<dbReference type="AlphaFoldDB" id="A0A2K2FMP7"/>
<dbReference type="NCBIfam" id="TIGR00420">
    <property type="entry name" value="trmU"/>
    <property type="match status" value="1"/>
</dbReference>
<dbReference type="CDD" id="cd01998">
    <property type="entry name" value="MnmA_TRMU-like"/>
    <property type="match status" value="1"/>
</dbReference>
<keyword evidence="3 11" id="KW-0808">Transferase</keyword>
<dbReference type="OrthoDB" id="9800696at2"/>
<feature type="active site" description="Cysteine persulfide intermediate" evidence="11">
    <location>
        <position position="203"/>
    </location>
</feature>
<comment type="caution">
    <text evidence="11">Lacks conserved residue(s) required for the propagation of feature annotation.</text>
</comment>
<dbReference type="InterPro" id="IPR014729">
    <property type="entry name" value="Rossmann-like_a/b/a_fold"/>
</dbReference>